<dbReference type="NCBIfam" id="TIGR02937">
    <property type="entry name" value="sigma70-ECF"/>
    <property type="match status" value="1"/>
</dbReference>
<keyword evidence="4 5" id="KW-0804">Transcription</keyword>
<evidence type="ECO:0000256" key="5">
    <source>
        <dbReference type="RuleBase" id="RU362124"/>
    </source>
</evidence>
<evidence type="ECO:0000256" key="1">
    <source>
        <dbReference type="ARBA" id="ARBA00023015"/>
    </source>
</evidence>
<protein>
    <recommendedName>
        <fullName evidence="5">RNA polymerase sigma factor</fullName>
    </recommendedName>
</protein>
<dbReference type="PROSITE" id="PS00716">
    <property type="entry name" value="SIGMA70_2"/>
    <property type="match status" value="1"/>
</dbReference>
<dbReference type="PANTHER" id="PTHR30603:SF60">
    <property type="entry name" value="RNA POLYMERASE SIGMA FACTOR RPOD"/>
    <property type="match status" value="1"/>
</dbReference>
<comment type="function">
    <text evidence="5">Sigma factors are initiation factors that promote the attachment of RNA polymerase to specific initiation sites and are then released.</text>
</comment>
<dbReference type="InterPro" id="IPR013324">
    <property type="entry name" value="RNA_pol_sigma_r3/r4-like"/>
</dbReference>
<dbReference type="PRINTS" id="PR00046">
    <property type="entry name" value="SIGMA70FCT"/>
</dbReference>
<dbReference type="Pfam" id="PF04545">
    <property type="entry name" value="Sigma70_r4"/>
    <property type="match status" value="1"/>
</dbReference>
<dbReference type="Pfam" id="PF04542">
    <property type="entry name" value="Sigma70_r2"/>
    <property type="match status" value="1"/>
</dbReference>
<keyword evidence="2 5" id="KW-0731">Sigma factor</keyword>
<name>A0ABT5SZ31_9PSEU</name>
<evidence type="ECO:0000256" key="4">
    <source>
        <dbReference type="ARBA" id="ARBA00023163"/>
    </source>
</evidence>
<accession>A0ABT5SZ31</accession>
<dbReference type="InterPro" id="IPR007624">
    <property type="entry name" value="RNA_pol_sigma70_r3"/>
</dbReference>
<dbReference type="Proteomes" id="UP001300763">
    <property type="component" value="Unassembled WGS sequence"/>
</dbReference>
<dbReference type="CDD" id="cd06171">
    <property type="entry name" value="Sigma70_r4"/>
    <property type="match status" value="1"/>
</dbReference>
<dbReference type="EMBL" id="JAQZAO010000010">
    <property type="protein sequence ID" value="MDD7968125.1"/>
    <property type="molecule type" value="Genomic_DNA"/>
</dbReference>
<evidence type="ECO:0000259" key="7">
    <source>
        <dbReference type="PROSITE" id="PS00716"/>
    </source>
</evidence>
<dbReference type="SUPFAM" id="SSF88659">
    <property type="entry name" value="Sigma3 and sigma4 domains of RNA polymerase sigma factors"/>
    <property type="match status" value="2"/>
</dbReference>
<evidence type="ECO:0000256" key="3">
    <source>
        <dbReference type="ARBA" id="ARBA00023125"/>
    </source>
</evidence>
<evidence type="ECO:0000256" key="2">
    <source>
        <dbReference type="ARBA" id="ARBA00023082"/>
    </source>
</evidence>
<evidence type="ECO:0000313" key="9">
    <source>
        <dbReference type="Proteomes" id="UP001300763"/>
    </source>
</evidence>
<dbReference type="InterPro" id="IPR007630">
    <property type="entry name" value="RNA_pol_sigma70_r4"/>
</dbReference>
<dbReference type="RefSeq" id="WP_274202653.1">
    <property type="nucleotide sequence ID" value="NZ_JAQZAO010000010.1"/>
</dbReference>
<dbReference type="InterPro" id="IPR050239">
    <property type="entry name" value="Sigma-70_RNA_pol_init_factors"/>
</dbReference>
<reference evidence="8 9" key="1">
    <citation type="submission" date="2023-02" db="EMBL/GenBank/DDBJ databases">
        <title>Genome sequencing required for Actinomycetospora new species description.</title>
        <authorList>
            <person name="Saimee Y."/>
            <person name="Duangmal K."/>
        </authorList>
    </citation>
    <scope>NUCLEOTIDE SEQUENCE [LARGE SCALE GENOMIC DNA]</scope>
    <source>
        <strain evidence="8 9">DW7H6</strain>
    </source>
</reference>
<gene>
    <name evidence="8" type="ORF">PGB27_22495</name>
</gene>
<comment type="similarity">
    <text evidence="5">Belongs to the sigma-70 factor family.</text>
</comment>
<dbReference type="Pfam" id="PF04539">
    <property type="entry name" value="Sigma70_r3"/>
    <property type="match status" value="1"/>
</dbReference>
<keyword evidence="9" id="KW-1185">Reference proteome</keyword>
<comment type="caution">
    <text evidence="8">The sequence shown here is derived from an EMBL/GenBank/DDBJ whole genome shotgun (WGS) entry which is preliminary data.</text>
</comment>
<dbReference type="InterPro" id="IPR013325">
    <property type="entry name" value="RNA_pol_sigma_r2"/>
</dbReference>
<dbReference type="Gene3D" id="1.20.120.1810">
    <property type="match status" value="1"/>
</dbReference>
<dbReference type="Gene3D" id="1.10.10.10">
    <property type="entry name" value="Winged helix-like DNA-binding domain superfamily/Winged helix DNA-binding domain"/>
    <property type="match status" value="2"/>
</dbReference>
<feature type="domain" description="RNA polymerase sigma-70" evidence="7">
    <location>
        <begin position="223"/>
        <end position="249"/>
    </location>
</feature>
<dbReference type="InterPro" id="IPR000943">
    <property type="entry name" value="RNA_pol_sigma70"/>
</dbReference>
<keyword evidence="3 5" id="KW-0238">DNA-binding</keyword>
<evidence type="ECO:0000259" key="6">
    <source>
        <dbReference type="PROSITE" id="PS00715"/>
    </source>
</evidence>
<feature type="domain" description="RNA polymerase sigma-70" evidence="6">
    <location>
        <begin position="55"/>
        <end position="68"/>
    </location>
</feature>
<keyword evidence="1 5" id="KW-0805">Transcription regulation</keyword>
<dbReference type="SUPFAM" id="SSF88946">
    <property type="entry name" value="Sigma2 domain of RNA polymerase sigma factors"/>
    <property type="match status" value="1"/>
</dbReference>
<dbReference type="InterPro" id="IPR007627">
    <property type="entry name" value="RNA_pol_sigma70_r2"/>
</dbReference>
<sequence length="263" mass="28708">MTGLARLTADQERDLVVAAESGDLDACRRLVDAFIPSIAALARRFPDGIGVQRQELLQEGVAGLLFAARRYDPGLGTPFWAYASYWVRKAMQDLVAELTMPIALSDRAVRGLSSIRAARDDHLRRHGTEPTIDELARATGLDRDQVARLLAAARAPRSVEEPGGENRDGAIAEHVRDAHAEQAFERVLDDIEVREVRDLTERLAEREQAVLRAHYGLGTPAQTLQQIGEALGLSAERARQIESGALGKLRSALARPAPRPGTT</sequence>
<organism evidence="8 9">
    <name type="scientific">Actinomycetospora lemnae</name>
    <dbReference type="NCBI Taxonomy" id="3019891"/>
    <lineage>
        <taxon>Bacteria</taxon>
        <taxon>Bacillati</taxon>
        <taxon>Actinomycetota</taxon>
        <taxon>Actinomycetes</taxon>
        <taxon>Pseudonocardiales</taxon>
        <taxon>Pseudonocardiaceae</taxon>
        <taxon>Actinomycetospora</taxon>
    </lineage>
</organism>
<dbReference type="PANTHER" id="PTHR30603">
    <property type="entry name" value="RNA POLYMERASE SIGMA FACTOR RPO"/>
    <property type="match status" value="1"/>
</dbReference>
<dbReference type="InterPro" id="IPR014284">
    <property type="entry name" value="RNA_pol_sigma-70_dom"/>
</dbReference>
<dbReference type="InterPro" id="IPR036388">
    <property type="entry name" value="WH-like_DNA-bd_sf"/>
</dbReference>
<dbReference type="PROSITE" id="PS00715">
    <property type="entry name" value="SIGMA70_1"/>
    <property type="match status" value="1"/>
</dbReference>
<evidence type="ECO:0000313" key="8">
    <source>
        <dbReference type="EMBL" id="MDD7968125.1"/>
    </source>
</evidence>
<proteinExistence type="inferred from homology"/>